<protein>
    <submittedName>
        <fullName evidence="3">Alpha/beta fold hydrolase</fullName>
    </submittedName>
</protein>
<dbReference type="GO" id="GO:0016787">
    <property type="term" value="F:hydrolase activity"/>
    <property type="evidence" value="ECO:0007669"/>
    <property type="project" value="UniProtKB-KW"/>
</dbReference>
<evidence type="ECO:0000313" key="4">
    <source>
        <dbReference type="Proteomes" id="UP000470246"/>
    </source>
</evidence>
<keyword evidence="4" id="KW-1185">Reference proteome</keyword>
<keyword evidence="3" id="KW-0378">Hydrolase</keyword>
<organism evidence="3 4">
    <name type="scientific">Geodermatophilus sabuli</name>
    <dbReference type="NCBI Taxonomy" id="1564158"/>
    <lineage>
        <taxon>Bacteria</taxon>
        <taxon>Bacillati</taxon>
        <taxon>Actinomycetota</taxon>
        <taxon>Actinomycetes</taxon>
        <taxon>Geodermatophilales</taxon>
        <taxon>Geodermatophilaceae</taxon>
        <taxon>Geodermatophilus</taxon>
    </lineage>
</organism>
<dbReference type="AlphaFoldDB" id="A0A7K3W686"/>
<dbReference type="EMBL" id="JAAGWF010000028">
    <property type="protein sequence ID" value="NEK60369.1"/>
    <property type="molecule type" value="Genomic_DNA"/>
</dbReference>
<accession>A0A7K3W686</accession>
<feature type="region of interest" description="Disordered" evidence="1">
    <location>
        <begin position="1"/>
        <end position="42"/>
    </location>
</feature>
<dbReference type="Proteomes" id="UP000470246">
    <property type="component" value="Unassembled WGS sequence"/>
</dbReference>
<evidence type="ECO:0000256" key="1">
    <source>
        <dbReference type="SAM" id="MobiDB-lite"/>
    </source>
</evidence>
<dbReference type="PANTHER" id="PTHR43194">
    <property type="entry name" value="HYDROLASE ALPHA/BETA FOLD FAMILY"/>
    <property type="match status" value="1"/>
</dbReference>
<proteinExistence type="predicted"/>
<evidence type="ECO:0000259" key="2">
    <source>
        <dbReference type="Pfam" id="PF12146"/>
    </source>
</evidence>
<dbReference type="Gene3D" id="3.40.50.1820">
    <property type="entry name" value="alpha/beta hydrolase"/>
    <property type="match status" value="1"/>
</dbReference>
<comment type="caution">
    <text evidence="3">The sequence shown here is derived from an EMBL/GenBank/DDBJ whole genome shotgun (WGS) entry which is preliminary data.</text>
</comment>
<reference evidence="3 4" key="1">
    <citation type="submission" date="2020-02" db="EMBL/GenBank/DDBJ databases">
        <title>Geodermatophilus sabuli CPCC 205279 I12A-02694.</title>
        <authorList>
            <person name="Jiang Z."/>
        </authorList>
    </citation>
    <scope>NUCLEOTIDE SEQUENCE [LARGE SCALE GENOMIC DNA]</scope>
    <source>
        <strain evidence="3 4">I12A-02694</strain>
    </source>
</reference>
<sequence length="299" mass="31536">MDNRRSAPPGSSPPSPVGRHPPTPRRTSVPDDSVPTVPAPVSGLLPGAEPFAFPGGPAGAGTGVLLVHGFTGSPSSLRPWGEHLAAEGFAVRAPLLPGHGTRWQDCNLTTEDDWLGAVSRGLDELAAECDRVVVAGLSMGGTLALRLAELRPDDVAGLVLVNPSLLTQRLDAKLLPLLARVTPSWAPIGNDVKKPGVTELAYPRLPTRAVLALRRLWAATRADLGRVRAPLLVFRSVTDHVVEPASVRVLLAGVASTDATEVLLEDSYHVATLDNDAPAICRGSVDWIRARVPALDERT</sequence>
<feature type="domain" description="Serine aminopeptidase S33" evidence="2">
    <location>
        <begin position="64"/>
        <end position="274"/>
    </location>
</feature>
<dbReference type="InterPro" id="IPR050228">
    <property type="entry name" value="Carboxylesterase_BioH"/>
</dbReference>
<feature type="compositionally biased region" description="Pro residues" evidence="1">
    <location>
        <begin position="10"/>
        <end position="21"/>
    </location>
</feature>
<evidence type="ECO:0000313" key="3">
    <source>
        <dbReference type="EMBL" id="NEK60369.1"/>
    </source>
</evidence>
<dbReference type="PANTHER" id="PTHR43194:SF5">
    <property type="entry name" value="PIMELOYL-[ACYL-CARRIER PROTEIN] METHYL ESTER ESTERASE"/>
    <property type="match status" value="1"/>
</dbReference>
<dbReference type="Pfam" id="PF12146">
    <property type="entry name" value="Hydrolase_4"/>
    <property type="match status" value="1"/>
</dbReference>
<dbReference type="InterPro" id="IPR029058">
    <property type="entry name" value="AB_hydrolase_fold"/>
</dbReference>
<name>A0A7K3W686_9ACTN</name>
<gene>
    <name evidence="3" type="ORF">GCU56_21155</name>
</gene>
<dbReference type="InterPro" id="IPR022742">
    <property type="entry name" value="Hydrolase_4"/>
</dbReference>
<dbReference type="SUPFAM" id="SSF53474">
    <property type="entry name" value="alpha/beta-Hydrolases"/>
    <property type="match status" value="1"/>
</dbReference>